<feature type="non-terminal residue" evidence="1">
    <location>
        <position position="1"/>
    </location>
</feature>
<evidence type="ECO:0000313" key="2">
    <source>
        <dbReference type="Proteomes" id="UP000054560"/>
    </source>
</evidence>
<proteinExistence type="predicted"/>
<dbReference type="AlphaFoldDB" id="A0A0L0F125"/>
<protein>
    <submittedName>
        <fullName evidence="1">Uncharacterized protein</fullName>
    </submittedName>
</protein>
<sequence length="39" mass="4404">DNTPSAVERLVQTVLEIELPQRPAMVAAIQSHLLFNMRD</sequence>
<evidence type="ECO:0000313" key="1">
    <source>
        <dbReference type="EMBL" id="KNC70361.1"/>
    </source>
</evidence>
<gene>
    <name evidence="1" type="ORF">SARC_17111</name>
</gene>
<accession>A0A0L0F125</accession>
<name>A0A0L0F125_9EUKA</name>
<organism evidence="1 2">
    <name type="scientific">Sphaeroforma arctica JP610</name>
    <dbReference type="NCBI Taxonomy" id="667725"/>
    <lineage>
        <taxon>Eukaryota</taxon>
        <taxon>Ichthyosporea</taxon>
        <taxon>Ichthyophonida</taxon>
        <taxon>Sphaeroforma</taxon>
    </lineage>
</organism>
<reference evidence="1 2" key="1">
    <citation type="submission" date="2011-02" db="EMBL/GenBank/DDBJ databases">
        <title>The Genome Sequence of Sphaeroforma arctica JP610.</title>
        <authorList>
            <consortium name="The Broad Institute Genome Sequencing Platform"/>
            <person name="Russ C."/>
            <person name="Cuomo C."/>
            <person name="Young S.K."/>
            <person name="Zeng Q."/>
            <person name="Gargeya S."/>
            <person name="Alvarado L."/>
            <person name="Berlin A."/>
            <person name="Chapman S.B."/>
            <person name="Chen Z."/>
            <person name="Freedman E."/>
            <person name="Gellesch M."/>
            <person name="Goldberg J."/>
            <person name="Griggs A."/>
            <person name="Gujja S."/>
            <person name="Heilman E."/>
            <person name="Heiman D."/>
            <person name="Howarth C."/>
            <person name="Mehta T."/>
            <person name="Neiman D."/>
            <person name="Pearson M."/>
            <person name="Roberts A."/>
            <person name="Saif S."/>
            <person name="Shea T."/>
            <person name="Shenoy N."/>
            <person name="Sisk P."/>
            <person name="Stolte C."/>
            <person name="Sykes S."/>
            <person name="White J."/>
            <person name="Yandava C."/>
            <person name="Burger G."/>
            <person name="Gray M.W."/>
            <person name="Holland P.W.H."/>
            <person name="King N."/>
            <person name="Lang F.B.F."/>
            <person name="Roger A.J."/>
            <person name="Ruiz-Trillo I."/>
            <person name="Haas B."/>
            <person name="Nusbaum C."/>
            <person name="Birren B."/>
        </authorList>
    </citation>
    <scope>NUCLEOTIDE SEQUENCE [LARGE SCALE GENOMIC DNA]</scope>
    <source>
        <strain evidence="1 2">JP610</strain>
    </source>
</reference>
<dbReference type="Proteomes" id="UP000054560">
    <property type="component" value="Unassembled WGS sequence"/>
</dbReference>
<dbReference type="RefSeq" id="XP_014144263.1">
    <property type="nucleotide sequence ID" value="XM_014288788.1"/>
</dbReference>
<keyword evidence="2" id="KW-1185">Reference proteome</keyword>
<dbReference type="GeneID" id="25917615"/>
<dbReference type="EMBL" id="KQ251381">
    <property type="protein sequence ID" value="KNC70361.1"/>
    <property type="molecule type" value="Genomic_DNA"/>
</dbReference>